<dbReference type="EMBL" id="BRXS01000005">
    <property type="protein sequence ID" value="GLC26705.1"/>
    <property type="molecule type" value="Genomic_DNA"/>
</dbReference>
<dbReference type="AlphaFoldDB" id="A0AA37Q501"/>
<gene>
    <name evidence="8" type="ORF">rosag_32180</name>
</gene>
<feature type="transmembrane region" description="Helical" evidence="7">
    <location>
        <begin position="321"/>
        <end position="345"/>
    </location>
</feature>
<dbReference type="InterPro" id="IPR050833">
    <property type="entry name" value="Poly_Biosynth_Transport"/>
</dbReference>
<comment type="similarity">
    <text evidence="2">Belongs to the polysaccharide synthase family.</text>
</comment>
<comment type="caution">
    <text evidence="8">The sequence shown here is derived from an EMBL/GenBank/DDBJ whole genome shotgun (WGS) entry which is preliminary data.</text>
</comment>
<keyword evidence="3" id="KW-1003">Cell membrane</keyword>
<feature type="transmembrane region" description="Helical" evidence="7">
    <location>
        <begin position="12"/>
        <end position="35"/>
    </location>
</feature>
<keyword evidence="6 7" id="KW-0472">Membrane</keyword>
<evidence type="ECO:0000256" key="2">
    <source>
        <dbReference type="ARBA" id="ARBA00007430"/>
    </source>
</evidence>
<organism evidence="8 9">
    <name type="scientific">Roseisolibacter agri</name>
    <dbReference type="NCBI Taxonomy" id="2014610"/>
    <lineage>
        <taxon>Bacteria</taxon>
        <taxon>Pseudomonadati</taxon>
        <taxon>Gemmatimonadota</taxon>
        <taxon>Gemmatimonadia</taxon>
        <taxon>Gemmatimonadales</taxon>
        <taxon>Gemmatimonadaceae</taxon>
        <taxon>Roseisolibacter</taxon>
    </lineage>
</organism>
<keyword evidence="5 7" id="KW-1133">Transmembrane helix</keyword>
<keyword evidence="9" id="KW-1185">Reference proteome</keyword>
<dbReference type="GO" id="GO:0005886">
    <property type="term" value="C:plasma membrane"/>
    <property type="evidence" value="ECO:0007669"/>
    <property type="project" value="UniProtKB-SubCell"/>
</dbReference>
<evidence type="ECO:0000256" key="1">
    <source>
        <dbReference type="ARBA" id="ARBA00004651"/>
    </source>
</evidence>
<evidence type="ECO:0000256" key="3">
    <source>
        <dbReference type="ARBA" id="ARBA00022475"/>
    </source>
</evidence>
<evidence type="ECO:0000256" key="5">
    <source>
        <dbReference type="ARBA" id="ARBA00022989"/>
    </source>
</evidence>
<feature type="transmembrane region" description="Helical" evidence="7">
    <location>
        <begin position="413"/>
        <end position="431"/>
    </location>
</feature>
<evidence type="ECO:0000313" key="9">
    <source>
        <dbReference type="Proteomes" id="UP001161325"/>
    </source>
</evidence>
<feature type="transmembrane region" description="Helical" evidence="7">
    <location>
        <begin position="384"/>
        <end position="401"/>
    </location>
</feature>
<feature type="transmembrane region" description="Helical" evidence="7">
    <location>
        <begin position="103"/>
        <end position="124"/>
    </location>
</feature>
<keyword evidence="4 7" id="KW-0812">Transmembrane</keyword>
<feature type="transmembrane region" description="Helical" evidence="7">
    <location>
        <begin position="274"/>
        <end position="293"/>
    </location>
</feature>
<evidence type="ECO:0000256" key="6">
    <source>
        <dbReference type="ARBA" id="ARBA00023136"/>
    </source>
</evidence>
<name>A0AA37Q501_9BACT</name>
<feature type="transmembrane region" description="Helical" evidence="7">
    <location>
        <begin position="136"/>
        <end position="159"/>
    </location>
</feature>
<comment type="subcellular location">
    <subcellularLocation>
        <location evidence="1">Cell membrane</location>
        <topology evidence="1">Multi-pass membrane protein</topology>
    </subcellularLocation>
</comment>
<protein>
    <recommendedName>
        <fullName evidence="10">Polysaccharide biosynthesis protein</fullName>
    </recommendedName>
</protein>
<evidence type="ECO:0000256" key="7">
    <source>
        <dbReference type="SAM" id="Phobius"/>
    </source>
</evidence>
<evidence type="ECO:0000313" key="8">
    <source>
        <dbReference type="EMBL" id="GLC26705.1"/>
    </source>
</evidence>
<evidence type="ECO:0000256" key="4">
    <source>
        <dbReference type="ARBA" id="ARBA00022692"/>
    </source>
</evidence>
<dbReference type="RefSeq" id="WP_284351161.1">
    <property type="nucleotide sequence ID" value="NZ_BRXS01000005.1"/>
</dbReference>
<feature type="transmembrane region" description="Helical" evidence="7">
    <location>
        <begin position="194"/>
        <end position="212"/>
    </location>
</feature>
<feature type="transmembrane region" description="Helical" evidence="7">
    <location>
        <begin position="351"/>
        <end position="372"/>
    </location>
</feature>
<dbReference type="Proteomes" id="UP001161325">
    <property type="component" value="Unassembled WGS sequence"/>
</dbReference>
<accession>A0AA37Q501</accession>
<reference evidence="8" key="1">
    <citation type="submission" date="2022-08" db="EMBL/GenBank/DDBJ databases">
        <title>Draft genome sequencing of Roseisolibacter agri AW1220.</title>
        <authorList>
            <person name="Tobiishi Y."/>
            <person name="Tonouchi A."/>
        </authorList>
    </citation>
    <scope>NUCLEOTIDE SEQUENCE</scope>
    <source>
        <strain evidence="8">AW1220</strain>
    </source>
</reference>
<dbReference type="PANTHER" id="PTHR30250:SF10">
    <property type="entry name" value="LIPOPOLYSACCHARIDE BIOSYNTHESIS PROTEIN WZXC"/>
    <property type="match status" value="1"/>
</dbReference>
<dbReference type="PANTHER" id="PTHR30250">
    <property type="entry name" value="PST FAMILY PREDICTED COLANIC ACID TRANSPORTER"/>
    <property type="match status" value="1"/>
</dbReference>
<evidence type="ECO:0008006" key="10">
    <source>
        <dbReference type="Google" id="ProtNLM"/>
    </source>
</evidence>
<sequence length="472" mass="48512">MSATPAAWLDRGVLSVLVARLLPLMAAPVALVLVATTRSPAEQGFYFILLNLQALAQLAELGTGALLVQFAARESDAVHWAHGDLAGDADAVARVRAVTRAAVAWYARAALGLALLAPLVVLALREEGARTGVAYGGATIAALLLTACYLPLVPLIAAAEGIGRLVAVQRMRLAQAALGLVALWSGILTVGAPWAVALLAAAWLLVAALWLARHAASFARALWRPGAHGADDVRRLRAAQWRTALHWLALWAAPQSLGPLLLRGQGAAAAGRAGLALALATAAATLGVSWLHARYPRLAALTAAGRHAETASLARRALGQALAVGAAVAVAITTLVAVAGVYLPALAARSLSPWGVAALGASALGWVVVHGVSAWLRAERAEPLWAHTVCGALAVIAASWWGAHAATPERAALAYAAAVLLVAAVIGWTGARRAMRTTPRLGRVDAAVDTIATIDTIDATPDSMLDLSSRPT</sequence>
<proteinExistence type="inferred from homology"/>